<gene>
    <name evidence="3" type="ORF">HLRTI_000512</name>
</gene>
<reference evidence="3 4" key="1">
    <citation type="journal article" date="2011" name="J. Bacteriol.">
        <title>Genome sequence of Halorhabdus tiamatea, the first archaeon isolated from a deep-sea anoxic brine lake.</title>
        <authorList>
            <person name="Antunes A."/>
            <person name="Alam I."/>
            <person name="Bajic V.B."/>
            <person name="Stingl U."/>
        </authorList>
    </citation>
    <scope>NUCLEOTIDE SEQUENCE [LARGE SCALE GENOMIC DNA]</scope>
    <source>
        <strain evidence="3 4">SARL4B</strain>
    </source>
</reference>
<proteinExistence type="predicted"/>
<dbReference type="Proteomes" id="UP000003861">
    <property type="component" value="Unassembled WGS sequence"/>
</dbReference>
<dbReference type="Pfam" id="PF03703">
    <property type="entry name" value="bPH_2"/>
    <property type="match status" value="1"/>
</dbReference>
<evidence type="ECO:0000313" key="3">
    <source>
        <dbReference type="EMBL" id="ERJ07469.1"/>
    </source>
</evidence>
<comment type="caution">
    <text evidence="3">The sequence shown here is derived from an EMBL/GenBank/DDBJ whole genome shotgun (WGS) entry which is preliminary data.</text>
</comment>
<feature type="transmembrane region" description="Helical" evidence="1">
    <location>
        <begin position="63"/>
        <end position="87"/>
    </location>
</feature>
<evidence type="ECO:0000313" key="4">
    <source>
        <dbReference type="Proteomes" id="UP000003861"/>
    </source>
</evidence>
<feature type="domain" description="YdbS-like PH" evidence="2">
    <location>
        <begin position="89"/>
        <end position="154"/>
    </location>
</feature>
<evidence type="ECO:0000259" key="2">
    <source>
        <dbReference type="Pfam" id="PF03703"/>
    </source>
</evidence>
<keyword evidence="1" id="KW-0812">Transmembrane</keyword>
<accession>U2FGZ0</accession>
<keyword evidence="1" id="KW-1133">Transmembrane helix</keyword>
<protein>
    <submittedName>
        <fullName evidence="3">Membrane-flanked domain-containing protein</fullName>
    </submittedName>
</protein>
<dbReference type="InterPro" id="IPR005182">
    <property type="entry name" value="YdbS-like_PH"/>
</dbReference>
<evidence type="ECO:0000256" key="1">
    <source>
        <dbReference type="SAM" id="Phobius"/>
    </source>
</evidence>
<dbReference type="AlphaFoldDB" id="U2FGZ0"/>
<sequence>MAESDMKVPEWITLTEGEEIRYRDNPSRVPYILQGIPSGALILIGLFIALFGNQAFGDVGAALPLSVARIGLIFVIIAGISIIYLYLSWRAHEYLVTSEEVYTKFGLVNGRMTLIPLNYTSIRLDDVKDVSVSQSFVERFFGYGMIVVQPPHQDELVFENMVSPNRVNDIIERNRPENSDGVSSTADQAK</sequence>
<keyword evidence="1" id="KW-0472">Membrane</keyword>
<dbReference type="RefSeq" id="WP_021029351.1">
    <property type="nucleotide sequence ID" value="NZ_AFNT02000003.1"/>
</dbReference>
<reference evidence="3 4" key="2">
    <citation type="journal article" date="2013" name="PLoS ONE">
        <title>INDIGO - INtegrated Data Warehouse of MIcrobial GenOmes with Examples from the Red Sea Extremophiles.</title>
        <authorList>
            <person name="Alam I."/>
            <person name="Antunes A."/>
            <person name="Kamau A.A."/>
            <person name="Ba Alawi W."/>
            <person name="Kalkatawi M."/>
            <person name="Stingl U."/>
            <person name="Bajic V.B."/>
        </authorList>
    </citation>
    <scope>NUCLEOTIDE SEQUENCE [LARGE SCALE GENOMIC DNA]</scope>
    <source>
        <strain evidence="3 4">SARL4B</strain>
    </source>
</reference>
<dbReference type="EMBL" id="AFNT02000003">
    <property type="protein sequence ID" value="ERJ07469.1"/>
    <property type="molecule type" value="Genomic_DNA"/>
</dbReference>
<name>U2FGZ0_9EURY</name>
<feature type="transmembrane region" description="Helical" evidence="1">
    <location>
        <begin position="31"/>
        <end position="51"/>
    </location>
</feature>
<organism evidence="3 4">
    <name type="scientific">Halorhabdus tiamatea SARL4B</name>
    <dbReference type="NCBI Taxonomy" id="1033806"/>
    <lineage>
        <taxon>Archaea</taxon>
        <taxon>Methanobacteriati</taxon>
        <taxon>Methanobacteriota</taxon>
        <taxon>Stenosarchaea group</taxon>
        <taxon>Halobacteria</taxon>
        <taxon>Halobacteriales</taxon>
        <taxon>Haloarculaceae</taxon>
        <taxon>Halorhabdus</taxon>
    </lineage>
</organism>